<evidence type="ECO:0000256" key="1">
    <source>
        <dbReference type="SAM" id="Phobius"/>
    </source>
</evidence>
<organism evidence="2 3">
    <name type="scientific">Brachionus plicatilis</name>
    <name type="common">Marine rotifer</name>
    <name type="synonym">Brachionus muelleri</name>
    <dbReference type="NCBI Taxonomy" id="10195"/>
    <lineage>
        <taxon>Eukaryota</taxon>
        <taxon>Metazoa</taxon>
        <taxon>Spiralia</taxon>
        <taxon>Gnathifera</taxon>
        <taxon>Rotifera</taxon>
        <taxon>Eurotatoria</taxon>
        <taxon>Monogononta</taxon>
        <taxon>Pseudotrocha</taxon>
        <taxon>Ploima</taxon>
        <taxon>Brachionidae</taxon>
        <taxon>Brachionus</taxon>
    </lineage>
</organism>
<evidence type="ECO:0000313" key="2">
    <source>
        <dbReference type="EMBL" id="RNA06032.1"/>
    </source>
</evidence>
<feature type="non-terminal residue" evidence="2">
    <location>
        <position position="365"/>
    </location>
</feature>
<dbReference type="AlphaFoldDB" id="A0A3M7Q4A3"/>
<dbReference type="Proteomes" id="UP000276133">
    <property type="component" value="Unassembled WGS sequence"/>
</dbReference>
<accession>A0A3M7Q4A3</accession>
<feature type="transmembrane region" description="Helical" evidence="1">
    <location>
        <begin position="72"/>
        <end position="89"/>
    </location>
</feature>
<comment type="caution">
    <text evidence="2">The sequence shown here is derived from an EMBL/GenBank/DDBJ whole genome shotgun (WGS) entry which is preliminary data.</text>
</comment>
<dbReference type="EMBL" id="REGN01007516">
    <property type="protein sequence ID" value="RNA06032.1"/>
    <property type="molecule type" value="Genomic_DNA"/>
</dbReference>
<gene>
    <name evidence="2" type="ORF">BpHYR1_027584</name>
</gene>
<keyword evidence="3" id="KW-1185">Reference proteome</keyword>
<reference evidence="2 3" key="1">
    <citation type="journal article" date="2018" name="Sci. Rep.">
        <title>Genomic signatures of local adaptation to the degree of environmental predictability in rotifers.</title>
        <authorList>
            <person name="Franch-Gras L."/>
            <person name="Hahn C."/>
            <person name="Garcia-Roger E.M."/>
            <person name="Carmona M.J."/>
            <person name="Serra M."/>
            <person name="Gomez A."/>
        </authorList>
    </citation>
    <scope>NUCLEOTIDE SEQUENCE [LARGE SCALE GENOMIC DNA]</scope>
    <source>
        <strain evidence="2">HYR1</strain>
    </source>
</reference>
<keyword evidence="1" id="KW-1133">Transmembrane helix</keyword>
<keyword evidence="1" id="KW-0472">Membrane</keyword>
<evidence type="ECO:0000313" key="3">
    <source>
        <dbReference type="Proteomes" id="UP000276133"/>
    </source>
</evidence>
<protein>
    <recommendedName>
        <fullName evidence="4">Retrotransposon gag domain-containing protein</fullName>
    </recommendedName>
</protein>
<keyword evidence="1" id="KW-0812">Transmembrane</keyword>
<evidence type="ECO:0008006" key="4">
    <source>
        <dbReference type="Google" id="ProtNLM"/>
    </source>
</evidence>
<name>A0A3M7Q4A3_BRAPC</name>
<feature type="transmembrane region" description="Helical" evidence="1">
    <location>
        <begin position="6"/>
        <end position="28"/>
    </location>
</feature>
<sequence length="365" mass="43583">MCSKFLLYFLFMGIPLVTNGFSDIWFSNNVKHESKQSNIELLKTYFSKMIRICWDIVYETFEWIVYNKTLELITVVLVLIITILILIIWRKGRHPKTNIATNQNTVATANFNLFNSMSCNGKQSYETDYIRNCNTSLNLMEKIPRLDENSNLTTWLAMLEFCLQNFNKTKWVGIAAAYIDQKIILELKHFDKWINDEDGYNKFKVELIDIFKRKNKQPSKDNQYKSTSYKTFFERKQRPNESLVDFSNDLIEILYELFPNVEKRHLESNLKKQFVEGIHSSRLREKTREKLVRAERNNQTLEFKELLDYALDKFNSFDKTTETESDFQQEARKKQVTFKQNFYKNEMDTVFNQNQIQNYNSMGYN</sequence>
<proteinExistence type="predicted"/>